<feature type="transmembrane region" description="Helical" evidence="2">
    <location>
        <begin position="607"/>
        <end position="623"/>
    </location>
</feature>
<proteinExistence type="predicted"/>
<keyword evidence="2" id="KW-1133">Transmembrane helix</keyword>
<accession>A0AAP0DF99</accession>
<keyword evidence="2" id="KW-0472">Membrane</keyword>
<feature type="transmembrane region" description="Helical" evidence="2">
    <location>
        <begin position="575"/>
        <end position="595"/>
    </location>
</feature>
<evidence type="ECO:0000313" key="3">
    <source>
        <dbReference type="EMBL" id="KAK9074080.1"/>
    </source>
</evidence>
<gene>
    <name evidence="3" type="ORF">SSX86_006677</name>
</gene>
<feature type="region of interest" description="Disordered" evidence="1">
    <location>
        <begin position="360"/>
        <end position="381"/>
    </location>
</feature>
<organism evidence="3 4">
    <name type="scientific">Deinandra increscens subsp. villosa</name>
    <dbReference type="NCBI Taxonomy" id="3103831"/>
    <lineage>
        <taxon>Eukaryota</taxon>
        <taxon>Viridiplantae</taxon>
        <taxon>Streptophyta</taxon>
        <taxon>Embryophyta</taxon>
        <taxon>Tracheophyta</taxon>
        <taxon>Spermatophyta</taxon>
        <taxon>Magnoliopsida</taxon>
        <taxon>eudicotyledons</taxon>
        <taxon>Gunneridae</taxon>
        <taxon>Pentapetalae</taxon>
        <taxon>asterids</taxon>
        <taxon>campanulids</taxon>
        <taxon>Asterales</taxon>
        <taxon>Asteraceae</taxon>
        <taxon>Asteroideae</taxon>
        <taxon>Heliantheae alliance</taxon>
        <taxon>Madieae</taxon>
        <taxon>Madiinae</taxon>
        <taxon>Deinandra</taxon>
    </lineage>
</organism>
<dbReference type="Proteomes" id="UP001408789">
    <property type="component" value="Unassembled WGS sequence"/>
</dbReference>
<feature type="transmembrane region" description="Helical" evidence="2">
    <location>
        <begin position="664"/>
        <end position="682"/>
    </location>
</feature>
<evidence type="ECO:0000256" key="2">
    <source>
        <dbReference type="SAM" id="Phobius"/>
    </source>
</evidence>
<feature type="region of interest" description="Disordered" evidence="1">
    <location>
        <begin position="769"/>
        <end position="801"/>
    </location>
</feature>
<feature type="transmembrane region" description="Helical" evidence="2">
    <location>
        <begin position="461"/>
        <end position="478"/>
    </location>
</feature>
<keyword evidence="4" id="KW-1185">Reference proteome</keyword>
<evidence type="ECO:0000256" key="1">
    <source>
        <dbReference type="SAM" id="MobiDB-lite"/>
    </source>
</evidence>
<feature type="transmembrane region" description="Helical" evidence="2">
    <location>
        <begin position="498"/>
        <end position="516"/>
    </location>
</feature>
<feature type="compositionally biased region" description="Polar residues" evidence="1">
    <location>
        <begin position="769"/>
        <end position="780"/>
    </location>
</feature>
<dbReference type="PANTHER" id="PTHR34553">
    <property type="entry name" value="OS05G0597400 PROTEIN"/>
    <property type="match status" value="1"/>
</dbReference>
<keyword evidence="2" id="KW-0812">Transmembrane</keyword>
<name>A0AAP0DF99_9ASTR</name>
<feature type="transmembrane region" description="Helical" evidence="2">
    <location>
        <begin position="726"/>
        <end position="744"/>
    </location>
</feature>
<protein>
    <submittedName>
        <fullName evidence="3">Uncharacterized protein</fullName>
    </submittedName>
</protein>
<dbReference type="EMBL" id="JBCNJP010000008">
    <property type="protein sequence ID" value="KAK9074080.1"/>
    <property type="molecule type" value="Genomic_DNA"/>
</dbReference>
<sequence>MLAATRFIQPVLVRIYYVVRAGIRNRMTVVQIDENGYKDYILFVRSHPTISQIELVVVNDEAASVAAVVAADEKEDTEKQRSTVEVRTGASVANEEILGFTKLFIDERILDNISRDLQSYLSDLTLFLAPESKTFYILVDNRPWLEDLVSGPAHLWQLMVTKSRLSPFAITRGQKVNKEDPKFSEPNCRSKPSRHSQKLKKLLSMVTFTRKRVLLPVEKLRTSVIANSKLHRTLYGFIVFEVAWKDVRGINYLNLLQTDTSLAIEAKYMQRWEFDSIAQAANGITSWFLGTPYERLILEHHLNSMIGEAFHEAGMDSPSTCRSSCDDDYDYDKILKSGVLSDKILNSAVLSDKLLNSGMLSEHESPCSPSNHSETLEDPDQTSIPEDIKLIDSPENCDAENDFNTGEICYSGTASCHIPSPCPSECAEATEATEYRDVLLLFRFSDCDLPFKLQKIIMADLRLLTLLEAGLPTWVIFFQSYPFFCHIYRPWMCPLARSLYVAISFVTVLIGFYDLYKNIPVLKAAASRLFGPLFDWIETWEMVSRIKYLGTMLFLHNAEKAVMWFLMVTRTFRSLVSFLTQPLVAPFMVVVDGLFPFWNVFMEVGEYVYSFICILLGTSWNILDNFMDILLLPVWYISSAISSFATVFMSPIFLCLWKAICTPIQLVLGLSRFIGFLYKYVYESLGGLWLFVSSILKVASKAEVTTIHTYEASMWRALWTDLFSKVFRAIKSILYGVVAFFAACNRHRLSIYNHLREFIQRLHQHQPAQRSEVLNSSNRVQKLGPRTPPPEPKELRSLPTKSTKQSYNIFYVHQQSMFTLQSVLLKPEGPL</sequence>
<reference evidence="3 4" key="1">
    <citation type="submission" date="2024-04" db="EMBL/GenBank/DDBJ databases">
        <title>The reference genome of an endangered Asteraceae, Deinandra increscens subsp. villosa, native to the Central Coast of California.</title>
        <authorList>
            <person name="Guilliams M."/>
            <person name="Hasenstab-Lehman K."/>
            <person name="Meyer R."/>
            <person name="Mcevoy S."/>
        </authorList>
    </citation>
    <scope>NUCLEOTIDE SEQUENCE [LARGE SCALE GENOMIC DNA]</scope>
    <source>
        <tissue evidence="3">Leaf</tissue>
    </source>
</reference>
<comment type="caution">
    <text evidence="3">The sequence shown here is derived from an EMBL/GenBank/DDBJ whole genome shotgun (WGS) entry which is preliminary data.</text>
</comment>
<feature type="transmembrane region" description="Helical" evidence="2">
    <location>
        <begin position="635"/>
        <end position="657"/>
    </location>
</feature>
<dbReference type="AlphaFoldDB" id="A0AAP0DF99"/>
<dbReference type="PANTHER" id="PTHR34553:SF6">
    <property type="match status" value="1"/>
</dbReference>
<evidence type="ECO:0000313" key="4">
    <source>
        <dbReference type="Proteomes" id="UP001408789"/>
    </source>
</evidence>